<dbReference type="InterPro" id="IPR036259">
    <property type="entry name" value="MFS_trans_sf"/>
</dbReference>
<evidence type="ECO:0000256" key="6">
    <source>
        <dbReference type="ARBA" id="ARBA00023136"/>
    </source>
</evidence>
<evidence type="ECO:0000256" key="19">
    <source>
        <dbReference type="ARBA" id="ARBA00044919"/>
    </source>
</evidence>
<dbReference type="Gene3D" id="1.20.1250.20">
    <property type="entry name" value="MFS general substrate transporter like domains"/>
    <property type="match status" value="2"/>
</dbReference>
<evidence type="ECO:0000256" key="22">
    <source>
        <dbReference type="ARBA" id="ARBA00045018"/>
    </source>
</evidence>
<sequence length="462" mass="50409">MTEQLKQKLNDSKATRWGALAIVAFTMMAAYYVNDVVAPLKSMLESDLGWSSSDFGFYTGGYSFLNVFFLMLIWGGLILDRFGIRFTGRLATILMVAGTALEYYAMTGLAAPGAELFGCQELFGYKIGVFMAFLGYSIFGVGAEVAGITVTKIIAKWFHGKELATAMGVQVALARIGSQAGYAVAIPLARAFHITTPVLLGLVLLLGGLIAFFIFALMDRKLDKQLEAEAAVAGESDPAEKFSFKDVKNILVNPGFWLIALLCVLFYSCVFPFQKFASEFMILKYGINENVAGTFAGLPALGALFLTPVFGGYIDKRGKAASIMLLGSAMLIGVHFIYALPFVDYWLVAIVLMIILGIAFSLVPSAMWPAVAKIFPVSQLGTAYALIFFIQNIGLWGIPTLIGKVLDDYCIVGQDANGVNIYDYMIPMCIFTFIACLSLLVAFLLKRADKKYGYQLEEPNIH</sequence>
<protein>
    <recommendedName>
        <fullName evidence="21">Lysosomal dipeptide transporter MFSD1</fullName>
    </recommendedName>
    <alternativeName>
        <fullName evidence="22">Major facilitator superfamily domain-containing protein 1</fullName>
    </alternativeName>
</protein>
<feature type="transmembrane region" description="Helical" evidence="25">
    <location>
        <begin position="163"/>
        <end position="186"/>
    </location>
</feature>
<evidence type="ECO:0000256" key="10">
    <source>
        <dbReference type="ARBA" id="ARBA00044881"/>
    </source>
</evidence>
<evidence type="ECO:0000256" key="12">
    <source>
        <dbReference type="ARBA" id="ARBA00044891"/>
    </source>
</evidence>
<comment type="catalytic activity">
    <reaction evidence="11">
        <text>L-alpha-aminoacyl-L-histidine(out) = L-alpha-aminoacyl-L-histidine(in)</text>
        <dbReference type="Rhea" id="RHEA:79375"/>
        <dbReference type="ChEBI" id="CHEBI:229967"/>
    </reaction>
</comment>
<evidence type="ECO:0000256" key="17">
    <source>
        <dbReference type="ARBA" id="ARBA00044903"/>
    </source>
</evidence>
<evidence type="ECO:0000256" key="9">
    <source>
        <dbReference type="ARBA" id="ARBA00044878"/>
    </source>
</evidence>
<gene>
    <name evidence="27" type="ORF">H9824_01730</name>
</gene>
<proteinExistence type="inferred from homology"/>
<feature type="domain" description="Major facilitator superfamily (MFS) profile" evidence="26">
    <location>
        <begin position="19"/>
        <end position="450"/>
    </location>
</feature>
<dbReference type="AlphaFoldDB" id="A0A9D1ZGQ4"/>
<evidence type="ECO:0000256" key="11">
    <source>
        <dbReference type="ARBA" id="ARBA00044884"/>
    </source>
</evidence>
<comment type="catalytic activity">
    <reaction evidence="16">
        <text>L-lysyl-L-lysine(out) = L-lysyl-L-lysine(in)</text>
        <dbReference type="Rhea" id="RHEA:79403"/>
        <dbReference type="ChEBI" id="CHEBI:229956"/>
    </reaction>
</comment>
<dbReference type="InterPro" id="IPR011701">
    <property type="entry name" value="MFS"/>
</dbReference>
<feature type="transmembrane region" description="Helical" evidence="25">
    <location>
        <begin position="383"/>
        <end position="402"/>
    </location>
</feature>
<comment type="catalytic activity">
    <reaction evidence="12">
        <text>L-lysyl-L-alpha-amino acid(out) = L-lysyl-L-alpha-amino acid(in)</text>
        <dbReference type="Rhea" id="RHEA:79387"/>
        <dbReference type="ChEBI" id="CHEBI:229965"/>
    </reaction>
</comment>
<feature type="transmembrane region" description="Helical" evidence="25">
    <location>
        <begin position="125"/>
        <end position="151"/>
    </location>
</feature>
<feature type="transmembrane region" description="Helical" evidence="25">
    <location>
        <begin position="250"/>
        <end position="273"/>
    </location>
</feature>
<feature type="transmembrane region" description="Helical" evidence="25">
    <location>
        <begin position="86"/>
        <end position="105"/>
    </location>
</feature>
<feature type="transmembrane region" description="Helical" evidence="25">
    <location>
        <begin position="55"/>
        <end position="79"/>
    </location>
</feature>
<evidence type="ECO:0000256" key="24">
    <source>
        <dbReference type="ARBA" id="ARBA00046376"/>
    </source>
</evidence>
<comment type="catalytic activity">
    <reaction evidence="17">
        <text>L-arginyl-glycine(out) = L-arginyl-glycine(in)</text>
        <dbReference type="Rhea" id="RHEA:79391"/>
        <dbReference type="ChEBI" id="CHEBI:229955"/>
    </reaction>
</comment>
<comment type="catalytic activity">
    <reaction evidence="18">
        <text>L-histidyl-L-alpha-amino acid(out) = L-histidyl-L-alpha-amino acid(in)</text>
        <dbReference type="Rhea" id="RHEA:79379"/>
        <dbReference type="ChEBI" id="CHEBI:229964"/>
    </reaction>
</comment>
<organism evidence="27 28">
    <name type="scientific">Candidatus Bacteroides pullicola</name>
    <dbReference type="NCBI Taxonomy" id="2838475"/>
    <lineage>
        <taxon>Bacteria</taxon>
        <taxon>Pseudomonadati</taxon>
        <taxon>Bacteroidota</taxon>
        <taxon>Bacteroidia</taxon>
        <taxon>Bacteroidales</taxon>
        <taxon>Bacteroidaceae</taxon>
        <taxon>Bacteroides</taxon>
    </lineage>
</organism>
<comment type="function">
    <text evidence="23">Lysosomal dipeptide uniporter that selectively exports lysine, arginine or histidine-containing dipeptides with a net positive charge from the lysosome lumen into the cytosol. Could play a role in a specific type of protein O-glycosylation indirectly regulating macrophages migration and tissue invasion. Also essential for liver homeostasis.</text>
</comment>
<dbReference type="PROSITE" id="PS50850">
    <property type="entry name" value="MFS"/>
    <property type="match status" value="1"/>
</dbReference>
<comment type="catalytic activity">
    <reaction evidence="20">
        <text>L-lysyl-glycine(out) = L-lysyl-glycine(in)</text>
        <dbReference type="Rhea" id="RHEA:79407"/>
        <dbReference type="ChEBI" id="CHEBI:191202"/>
    </reaction>
</comment>
<dbReference type="InterPro" id="IPR020846">
    <property type="entry name" value="MFS_dom"/>
</dbReference>
<feature type="transmembrane region" description="Helical" evidence="25">
    <location>
        <begin position="346"/>
        <end position="371"/>
    </location>
</feature>
<dbReference type="GO" id="GO:0005765">
    <property type="term" value="C:lysosomal membrane"/>
    <property type="evidence" value="ECO:0007669"/>
    <property type="project" value="UniProtKB-SubCell"/>
</dbReference>
<evidence type="ECO:0000256" key="25">
    <source>
        <dbReference type="SAM" id="Phobius"/>
    </source>
</evidence>
<reference evidence="27" key="2">
    <citation type="submission" date="2021-04" db="EMBL/GenBank/DDBJ databases">
        <authorList>
            <person name="Gilroy R."/>
        </authorList>
    </citation>
    <scope>NUCLEOTIDE SEQUENCE</scope>
    <source>
        <strain evidence="27">Gambia2-208</strain>
    </source>
</reference>
<comment type="subunit">
    <text evidence="24">Homodimer. Interacts with lysosomal protein GLMP (via lumenal domain); the interaction starts while both proteins are still in the endoplasmic reticulum and is required for stabilization of MFSD1 in lysosomes but has no direct effect on its targeting to lysosomes or transporter activity.</text>
</comment>
<feature type="transmembrane region" description="Helical" evidence="25">
    <location>
        <begin position="422"/>
        <end position="445"/>
    </location>
</feature>
<dbReference type="InterPro" id="IPR052187">
    <property type="entry name" value="MFSD1"/>
</dbReference>
<dbReference type="GO" id="GO:0022857">
    <property type="term" value="F:transmembrane transporter activity"/>
    <property type="evidence" value="ECO:0007669"/>
    <property type="project" value="InterPro"/>
</dbReference>
<evidence type="ECO:0000256" key="14">
    <source>
        <dbReference type="ARBA" id="ARBA00044898"/>
    </source>
</evidence>
<comment type="catalytic activity">
    <reaction evidence="10">
        <text>L-alpha-aminoacyl-L-arginine(out) = L-alpha-aminoacyl-L-arginine(in)</text>
        <dbReference type="Rhea" id="RHEA:79367"/>
        <dbReference type="ChEBI" id="CHEBI:229968"/>
    </reaction>
</comment>
<dbReference type="SUPFAM" id="SSF103473">
    <property type="entry name" value="MFS general substrate transporter"/>
    <property type="match status" value="1"/>
</dbReference>
<comment type="catalytic activity">
    <reaction evidence="9">
        <text>L-histidyl-glycine(out) = L-histidyl-glycine(in)</text>
        <dbReference type="Rhea" id="RHEA:79395"/>
        <dbReference type="ChEBI" id="CHEBI:229957"/>
    </reaction>
</comment>
<evidence type="ECO:0000256" key="2">
    <source>
        <dbReference type="ARBA" id="ARBA00008335"/>
    </source>
</evidence>
<evidence type="ECO:0000256" key="15">
    <source>
        <dbReference type="ARBA" id="ARBA00044899"/>
    </source>
</evidence>
<dbReference type="PANTHER" id="PTHR23512:SF3">
    <property type="entry name" value="MAJOR FACILITATOR SUPERFAMILY DOMAIN-CONTAINING PROTEIN 1"/>
    <property type="match status" value="1"/>
</dbReference>
<comment type="caution">
    <text evidence="27">The sequence shown here is derived from an EMBL/GenBank/DDBJ whole genome shotgun (WGS) entry which is preliminary data.</text>
</comment>
<evidence type="ECO:0000256" key="5">
    <source>
        <dbReference type="ARBA" id="ARBA00022989"/>
    </source>
</evidence>
<feature type="transmembrane region" description="Helical" evidence="25">
    <location>
        <begin position="321"/>
        <end position="340"/>
    </location>
</feature>
<evidence type="ECO:0000256" key="7">
    <source>
        <dbReference type="ARBA" id="ARBA00023228"/>
    </source>
</evidence>
<comment type="catalytic activity">
    <reaction evidence="13">
        <text>L-alpha-aminoacyl-L-lysine(out) = L-alpha-aminoacyl-L-lysine(in)</text>
        <dbReference type="Rhea" id="RHEA:79383"/>
        <dbReference type="ChEBI" id="CHEBI:229966"/>
    </reaction>
</comment>
<dbReference type="Pfam" id="PF07690">
    <property type="entry name" value="MFS_1"/>
    <property type="match status" value="1"/>
</dbReference>
<feature type="transmembrane region" description="Helical" evidence="25">
    <location>
        <begin position="198"/>
        <end position="218"/>
    </location>
</feature>
<evidence type="ECO:0000256" key="13">
    <source>
        <dbReference type="ARBA" id="ARBA00044893"/>
    </source>
</evidence>
<name>A0A9D1ZGQ4_9BACE</name>
<evidence type="ECO:0000313" key="28">
    <source>
        <dbReference type="Proteomes" id="UP000886851"/>
    </source>
</evidence>
<evidence type="ECO:0000313" key="27">
    <source>
        <dbReference type="EMBL" id="HIY87408.1"/>
    </source>
</evidence>
<dbReference type="PANTHER" id="PTHR23512">
    <property type="entry name" value="MAJOR FACILITATOR SUPERFAMILY DOMAIN-CONTAINING PROTEIN 1"/>
    <property type="match status" value="1"/>
</dbReference>
<evidence type="ECO:0000256" key="4">
    <source>
        <dbReference type="ARBA" id="ARBA00022692"/>
    </source>
</evidence>
<keyword evidence="5 25" id="KW-1133">Transmembrane helix</keyword>
<keyword evidence="3" id="KW-0813">Transport</keyword>
<evidence type="ECO:0000256" key="21">
    <source>
        <dbReference type="ARBA" id="ARBA00044985"/>
    </source>
</evidence>
<evidence type="ECO:0000256" key="18">
    <source>
        <dbReference type="ARBA" id="ARBA00044912"/>
    </source>
</evidence>
<comment type="catalytic activity">
    <reaction evidence="19">
        <text>L-alanyl-L-lysine(out) = L-alanyl-L-lysine(in)</text>
        <dbReference type="Rhea" id="RHEA:79415"/>
        <dbReference type="ChEBI" id="CHEBI:192470"/>
    </reaction>
</comment>
<evidence type="ECO:0000256" key="8">
    <source>
        <dbReference type="ARBA" id="ARBA00044876"/>
    </source>
</evidence>
<reference evidence="27" key="1">
    <citation type="journal article" date="2021" name="PeerJ">
        <title>Extensive microbial diversity within the chicken gut microbiome revealed by metagenomics and culture.</title>
        <authorList>
            <person name="Gilroy R."/>
            <person name="Ravi A."/>
            <person name="Getino M."/>
            <person name="Pursley I."/>
            <person name="Horton D.L."/>
            <person name="Alikhan N.F."/>
            <person name="Baker D."/>
            <person name="Gharbi K."/>
            <person name="Hall N."/>
            <person name="Watson M."/>
            <person name="Adriaenssens E.M."/>
            <person name="Foster-Nyarko E."/>
            <person name="Jarju S."/>
            <person name="Secka A."/>
            <person name="Antonio M."/>
            <person name="Oren A."/>
            <person name="Chaudhuri R.R."/>
            <person name="La Ragione R."/>
            <person name="Hildebrand F."/>
            <person name="Pallen M.J."/>
        </authorList>
    </citation>
    <scope>NUCLEOTIDE SEQUENCE</scope>
    <source>
        <strain evidence="27">Gambia2-208</strain>
    </source>
</reference>
<evidence type="ECO:0000256" key="23">
    <source>
        <dbReference type="ARBA" id="ARBA00045709"/>
    </source>
</evidence>
<comment type="catalytic activity">
    <reaction evidence="8">
        <text>L-lysyl-L-alanine(out) = L-lysyl-L-alanine(in)</text>
        <dbReference type="Rhea" id="RHEA:79399"/>
        <dbReference type="ChEBI" id="CHEBI:229954"/>
    </reaction>
</comment>
<keyword evidence="7" id="KW-0458">Lysosome</keyword>
<comment type="catalytic activity">
    <reaction evidence="15">
        <text>L-arginyl-L-alpha-amino acid(out) = L-arginyl-L-alpha-amino acid(in)</text>
        <dbReference type="Rhea" id="RHEA:79371"/>
        <dbReference type="ChEBI" id="CHEBI:84315"/>
    </reaction>
</comment>
<comment type="subcellular location">
    <subcellularLocation>
        <location evidence="1">Lysosome membrane</location>
        <topology evidence="1">Multi-pass membrane protein</topology>
    </subcellularLocation>
</comment>
<evidence type="ECO:0000259" key="26">
    <source>
        <dbReference type="PROSITE" id="PS50850"/>
    </source>
</evidence>
<evidence type="ECO:0000256" key="3">
    <source>
        <dbReference type="ARBA" id="ARBA00022448"/>
    </source>
</evidence>
<dbReference type="Proteomes" id="UP000886851">
    <property type="component" value="Unassembled WGS sequence"/>
</dbReference>
<feature type="transmembrane region" description="Helical" evidence="25">
    <location>
        <begin position="293"/>
        <end position="314"/>
    </location>
</feature>
<keyword evidence="6 25" id="KW-0472">Membrane</keyword>
<accession>A0A9D1ZGQ4</accession>
<evidence type="ECO:0000256" key="20">
    <source>
        <dbReference type="ARBA" id="ARBA00044924"/>
    </source>
</evidence>
<evidence type="ECO:0000256" key="16">
    <source>
        <dbReference type="ARBA" id="ARBA00044900"/>
    </source>
</evidence>
<feature type="transmembrane region" description="Helical" evidence="25">
    <location>
        <begin position="14"/>
        <end position="33"/>
    </location>
</feature>
<dbReference type="EMBL" id="DXCV01000017">
    <property type="protein sequence ID" value="HIY87408.1"/>
    <property type="molecule type" value="Genomic_DNA"/>
</dbReference>
<comment type="similarity">
    <text evidence="2">Belongs to the major facilitator superfamily.</text>
</comment>
<evidence type="ECO:0000256" key="1">
    <source>
        <dbReference type="ARBA" id="ARBA00004155"/>
    </source>
</evidence>
<keyword evidence="4 25" id="KW-0812">Transmembrane</keyword>
<comment type="catalytic activity">
    <reaction evidence="14">
        <text>L-aspartyl-L-lysine(out) = L-aspartyl-L-lysine(in)</text>
        <dbReference type="Rhea" id="RHEA:79411"/>
        <dbReference type="ChEBI" id="CHEBI:229953"/>
    </reaction>
</comment>